<dbReference type="InterPro" id="IPR039261">
    <property type="entry name" value="FNR_nucleotide-bd"/>
</dbReference>
<dbReference type="CDD" id="cd00082">
    <property type="entry name" value="HisKA"/>
    <property type="match status" value="1"/>
</dbReference>
<dbReference type="PROSITE" id="PS51384">
    <property type="entry name" value="FAD_FR"/>
    <property type="match status" value="1"/>
</dbReference>
<dbReference type="InterPro" id="IPR036890">
    <property type="entry name" value="HATPase_C_sf"/>
</dbReference>
<dbReference type="Gene3D" id="3.30.450.20">
    <property type="entry name" value="PAS domain"/>
    <property type="match status" value="2"/>
</dbReference>
<dbReference type="Gene3D" id="2.40.30.10">
    <property type="entry name" value="Translation factors"/>
    <property type="match status" value="1"/>
</dbReference>
<dbReference type="SMART" id="SM00091">
    <property type="entry name" value="PAS"/>
    <property type="match status" value="2"/>
</dbReference>
<dbReference type="InterPro" id="IPR000700">
    <property type="entry name" value="PAS-assoc_C"/>
</dbReference>
<dbReference type="CDD" id="cd00130">
    <property type="entry name" value="PAS"/>
    <property type="match status" value="2"/>
</dbReference>
<dbReference type="InterPro" id="IPR000014">
    <property type="entry name" value="PAS"/>
</dbReference>
<evidence type="ECO:0000256" key="3">
    <source>
        <dbReference type="ARBA" id="ARBA00022553"/>
    </source>
</evidence>
<keyword evidence="4" id="KW-0808">Transferase</keyword>
<feature type="domain" description="PAS" evidence="8">
    <location>
        <begin position="368"/>
        <end position="414"/>
    </location>
</feature>
<dbReference type="CDD" id="cd00322">
    <property type="entry name" value="FNR_like"/>
    <property type="match status" value="1"/>
</dbReference>
<feature type="domain" description="Histidine kinase" evidence="7">
    <location>
        <begin position="501"/>
        <end position="718"/>
    </location>
</feature>
<feature type="domain" description="PAC" evidence="9">
    <location>
        <begin position="308"/>
        <end position="360"/>
    </location>
</feature>
<dbReference type="PROSITE" id="PS50112">
    <property type="entry name" value="PAS"/>
    <property type="match status" value="2"/>
</dbReference>
<dbReference type="GO" id="GO:0000155">
    <property type="term" value="F:phosphorelay sensor kinase activity"/>
    <property type="evidence" value="ECO:0007669"/>
    <property type="project" value="InterPro"/>
</dbReference>
<name>A0A955LK30_UNCKA</name>
<dbReference type="SUPFAM" id="SSF47384">
    <property type="entry name" value="Homodimeric domain of signal transducing histidine kinase"/>
    <property type="match status" value="1"/>
</dbReference>
<evidence type="ECO:0000259" key="10">
    <source>
        <dbReference type="PROSITE" id="PS51384"/>
    </source>
</evidence>
<dbReference type="PROSITE" id="PS50113">
    <property type="entry name" value="PAC"/>
    <property type="match status" value="1"/>
</dbReference>
<dbReference type="SUPFAM" id="SSF63380">
    <property type="entry name" value="Riboflavin synthase domain-like"/>
    <property type="match status" value="1"/>
</dbReference>
<dbReference type="Gene3D" id="3.30.565.10">
    <property type="entry name" value="Histidine kinase-like ATPase, C-terminal domain"/>
    <property type="match status" value="1"/>
</dbReference>
<evidence type="ECO:0000313" key="12">
    <source>
        <dbReference type="Proteomes" id="UP000751518"/>
    </source>
</evidence>
<evidence type="ECO:0000256" key="5">
    <source>
        <dbReference type="ARBA" id="ARBA00022777"/>
    </source>
</evidence>
<dbReference type="PRINTS" id="PR00344">
    <property type="entry name" value="BCTRLSENSOR"/>
</dbReference>
<dbReference type="InterPro" id="IPR017938">
    <property type="entry name" value="Riboflavin_synthase-like_b-brl"/>
</dbReference>
<dbReference type="InterPro" id="IPR036097">
    <property type="entry name" value="HisK_dim/P_sf"/>
</dbReference>
<dbReference type="InterPro" id="IPR004358">
    <property type="entry name" value="Sig_transdc_His_kin-like_C"/>
</dbReference>
<comment type="caution">
    <text evidence="11">The sequence shown here is derived from an EMBL/GenBank/DDBJ whole genome shotgun (WGS) entry which is preliminary data.</text>
</comment>
<evidence type="ECO:0000256" key="1">
    <source>
        <dbReference type="ARBA" id="ARBA00000085"/>
    </source>
</evidence>
<dbReference type="Gene3D" id="3.40.50.80">
    <property type="entry name" value="Nucleotide-binding domain of ferredoxin-NADP reductase (FNR) module"/>
    <property type="match status" value="1"/>
</dbReference>
<gene>
    <name evidence="11" type="ORF">KC614_03330</name>
</gene>
<protein>
    <recommendedName>
        <fullName evidence="2">histidine kinase</fullName>
        <ecNumber evidence="2">2.7.13.3</ecNumber>
    </recommendedName>
</protein>
<dbReference type="Proteomes" id="UP000751518">
    <property type="component" value="Unassembled WGS sequence"/>
</dbReference>
<reference evidence="11" key="2">
    <citation type="journal article" date="2021" name="Microbiome">
        <title>Successional dynamics and alternative stable states in a saline activated sludge microbial community over 9 years.</title>
        <authorList>
            <person name="Wang Y."/>
            <person name="Ye J."/>
            <person name="Ju F."/>
            <person name="Liu L."/>
            <person name="Boyd J.A."/>
            <person name="Deng Y."/>
            <person name="Parks D.H."/>
            <person name="Jiang X."/>
            <person name="Yin X."/>
            <person name="Woodcroft B.J."/>
            <person name="Tyson G.W."/>
            <person name="Hugenholtz P."/>
            <person name="Polz M.F."/>
            <person name="Zhang T."/>
        </authorList>
    </citation>
    <scope>NUCLEOTIDE SEQUENCE</scope>
    <source>
        <strain evidence="11">HKST-UBA03</strain>
    </source>
</reference>
<dbReference type="Pfam" id="PF00970">
    <property type="entry name" value="FAD_binding_6"/>
    <property type="match status" value="1"/>
</dbReference>
<keyword evidence="6" id="KW-0902">Two-component regulatory system</keyword>
<keyword evidence="5" id="KW-0418">Kinase</keyword>
<dbReference type="SMART" id="SM00387">
    <property type="entry name" value="HATPase_c"/>
    <property type="match status" value="1"/>
</dbReference>
<dbReference type="GO" id="GO:0016491">
    <property type="term" value="F:oxidoreductase activity"/>
    <property type="evidence" value="ECO:0007669"/>
    <property type="project" value="InterPro"/>
</dbReference>
<dbReference type="SUPFAM" id="SSF55874">
    <property type="entry name" value="ATPase domain of HSP90 chaperone/DNA topoisomerase II/histidine kinase"/>
    <property type="match status" value="1"/>
</dbReference>
<sequence>MHLFEAVLKSKQAVCEDTYEFTFGLIGLKLKFLPGQYVWLILPELKYSDPKGARRAYSIASSNQDASEITLIFRESDSGFNKSLHDLDVGSEVKMTGPFGSAFVQSEIFTKDIIIVAGGVGVTPFLSWLRSGVEEGANVTLIFLNDSPNREVCAGEIQKLCQENKVTAITHYQRFDPSLVESIDNYQKATYLVSGPEAMVYDVYEKLKSKKIPLEQFRFEEFYPRRFDIGDILNLDEGFRLAVESASNHIIITDENATIVYANQAAVTTTGYSLEEMKGSTPRLWGGLMSPDFYRDFWHQIKIEKQPFVGEIHNVRKSGEQYFALARISPILDEAKDVIGFVGTEEDISERIKHEHTLKQQRDKTTIEKEKADAMLNSVGEGVVVINRKGIVTLANRAALNMLKFPVGELVGHNYSKTVHAQRFDGTKVEPQYRAVNCSMKQEKKIVEDMIYTRFDGSTFSVRTTNTPVRLHRKVIGGVVVFRDITAERMLEEKKDEFIATASHDLKSPLVAINGLLSMALDNQYGELSEKLRDVLEQIDASGNQLLVLVNDFLDATSIQSGKMHYQYSTFDVVAVVEEAIQLYETVAKKKGVELKFEKHEKVVVCADVSKVAQIINNLISNALKYTNKGDVKVYINLLDDGGKAGIYVEDTGIGISESEAAKLFDKFRRVNYSKVTGTGLGLYISKKMANEMGGDVVLAKSAPEVGSIFEFTLLTEDDQAQ</sequence>
<dbReference type="EC" id="2.7.13.3" evidence="2"/>
<proteinExistence type="predicted"/>
<feature type="domain" description="PAS" evidence="8">
    <location>
        <begin position="235"/>
        <end position="279"/>
    </location>
</feature>
<evidence type="ECO:0000259" key="8">
    <source>
        <dbReference type="PROSITE" id="PS50112"/>
    </source>
</evidence>
<dbReference type="InterPro" id="IPR035965">
    <property type="entry name" value="PAS-like_dom_sf"/>
</dbReference>
<dbReference type="Pfam" id="PF02518">
    <property type="entry name" value="HATPase_c"/>
    <property type="match status" value="1"/>
</dbReference>
<dbReference type="EMBL" id="JAGQKZ010000027">
    <property type="protein sequence ID" value="MCA9392207.1"/>
    <property type="molecule type" value="Genomic_DNA"/>
</dbReference>
<dbReference type="PANTHER" id="PTHR43711:SF31">
    <property type="entry name" value="HISTIDINE KINASE"/>
    <property type="match status" value="1"/>
</dbReference>
<dbReference type="Gene3D" id="1.10.287.130">
    <property type="match status" value="1"/>
</dbReference>
<dbReference type="Pfam" id="PF13426">
    <property type="entry name" value="PAS_9"/>
    <property type="match status" value="2"/>
</dbReference>
<dbReference type="SMART" id="SM00086">
    <property type="entry name" value="PAC"/>
    <property type="match status" value="2"/>
</dbReference>
<accession>A0A955LK30</accession>
<organism evidence="11 12">
    <name type="scientific">candidate division WWE3 bacterium</name>
    <dbReference type="NCBI Taxonomy" id="2053526"/>
    <lineage>
        <taxon>Bacteria</taxon>
        <taxon>Katanobacteria</taxon>
    </lineage>
</organism>
<dbReference type="SMART" id="SM00388">
    <property type="entry name" value="HisKA"/>
    <property type="match status" value="1"/>
</dbReference>
<reference evidence="11" key="1">
    <citation type="submission" date="2020-04" db="EMBL/GenBank/DDBJ databases">
        <authorList>
            <person name="Zhang T."/>
        </authorList>
    </citation>
    <scope>NUCLEOTIDE SEQUENCE</scope>
    <source>
        <strain evidence="11">HKST-UBA03</strain>
    </source>
</reference>
<dbReference type="InterPro" id="IPR003661">
    <property type="entry name" value="HisK_dim/P_dom"/>
</dbReference>
<dbReference type="InterPro" id="IPR003594">
    <property type="entry name" value="HATPase_dom"/>
</dbReference>
<dbReference type="PANTHER" id="PTHR43711">
    <property type="entry name" value="TWO-COMPONENT HISTIDINE KINASE"/>
    <property type="match status" value="1"/>
</dbReference>
<dbReference type="NCBIfam" id="TIGR00229">
    <property type="entry name" value="sensory_box"/>
    <property type="match status" value="2"/>
</dbReference>
<evidence type="ECO:0000259" key="9">
    <source>
        <dbReference type="PROSITE" id="PS50113"/>
    </source>
</evidence>
<evidence type="ECO:0000259" key="7">
    <source>
        <dbReference type="PROSITE" id="PS50109"/>
    </source>
</evidence>
<evidence type="ECO:0000256" key="4">
    <source>
        <dbReference type="ARBA" id="ARBA00022679"/>
    </source>
</evidence>
<dbReference type="SUPFAM" id="SSF52343">
    <property type="entry name" value="Ferredoxin reductase-like, C-terminal NADP-linked domain"/>
    <property type="match status" value="1"/>
</dbReference>
<evidence type="ECO:0000256" key="6">
    <source>
        <dbReference type="ARBA" id="ARBA00023012"/>
    </source>
</evidence>
<keyword evidence="3" id="KW-0597">Phosphoprotein</keyword>
<evidence type="ECO:0000256" key="2">
    <source>
        <dbReference type="ARBA" id="ARBA00012438"/>
    </source>
</evidence>
<dbReference type="AlphaFoldDB" id="A0A955LK30"/>
<dbReference type="InterPro" id="IPR017927">
    <property type="entry name" value="FAD-bd_FR_type"/>
</dbReference>
<comment type="catalytic activity">
    <reaction evidence="1">
        <text>ATP + protein L-histidine = ADP + protein N-phospho-L-histidine.</text>
        <dbReference type="EC" id="2.7.13.3"/>
    </reaction>
</comment>
<dbReference type="SUPFAM" id="SSF55785">
    <property type="entry name" value="PYP-like sensor domain (PAS domain)"/>
    <property type="match status" value="2"/>
</dbReference>
<dbReference type="InterPro" id="IPR008333">
    <property type="entry name" value="Cbr1-like_FAD-bd_dom"/>
</dbReference>
<dbReference type="PROSITE" id="PS50109">
    <property type="entry name" value="HIS_KIN"/>
    <property type="match status" value="1"/>
</dbReference>
<dbReference type="Pfam" id="PF00512">
    <property type="entry name" value="HisKA"/>
    <property type="match status" value="1"/>
</dbReference>
<feature type="domain" description="FAD-binding FR-type" evidence="10">
    <location>
        <begin position="1"/>
        <end position="105"/>
    </location>
</feature>
<dbReference type="InterPro" id="IPR050736">
    <property type="entry name" value="Sensor_HK_Regulatory"/>
</dbReference>
<dbReference type="InterPro" id="IPR001610">
    <property type="entry name" value="PAC"/>
</dbReference>
<evidence type="ECO:0000313" key="11">
    <source>
        <dbReference type="EMBL" id="MCA9392207.1"/>
    </source>
</evidence>
<dbReference type="InterPro" id="IPR005467">
    <property type="entry name" value="His_kinase_dom"/>
</dbReference>